<sequence>MARNFLNHFAIGASVALAFGCWHLLYYRRQTTKQQWLAFAVFGSAATPYLNPNKQ</sequence>
<proteinExistence type="predicted"/>
<reference evidence="2" key="2">
    <citation type="journal article" date="2023" name="Microbiome">
        <title>Synthase-selected sorting approach identifies a beta-lactone synthase in a nudibranch symbiotic bacterium.</title>
        <authorList>
            <person name="Dzunkova M."/>
            <person name="La Clair J.J."/>
            <person name="Tyml T."/>
            <person name="Doud D."/>
            <person name="Schulz F."/>
            <person name="Piquer-Esteban S."/>
            <person name="Porcel Sanchis D."/>
            <person name="Osborn A."/>
            <person name="Robinson D."/>
            <person name="Louie K.B."/>
            <person name="Bowen B.P."/>
            <person name="Bowers R.M."/>
            <person name="Lee J."/>
            <person name="Arnau V."/>
            <person name="Diaz-Villanueva W."/>
            <person name="Stepanauskas R."/>
            <person name="Gosliner T."/>
            <person name="Date S.V."/>
            <person name="Northen T.R."/>
            <person name="Cheng J.F."/>
            <person name="Burkart M.D."/>
            <person name="Woyke T."/>
        </authorList>
    </citation>
    <scope>NUCLEOTIDE SEQUENCE</scope>
    <source>
        <strain evidence="2">Df01</strain>
    </source>
</reference>
<keyword evidence="1" id="KW-1133">Transmembrane helix</keyword>
<dbReference type="EMBL" id="JANQAO010000002">
    <property type="protein sequence ID" value="MDM5147364.1"/>
    <property type="molecule type" value="Genomic_DNA"/>
</dbReference>
<evidence type="ECO:0000313" key="2">
    <source>
        <dbReference type="EMBL" id="MDM5147364.1"/>
    </source>
</evidence>
<evidence type="ECO:0000313" key="3">
    <source>
        <dbReference type="Proteomes" id="UP001168167"/>
    </source>
</evidence>
<keyword evidence="1" id="KW-0812">Transmembrane</keyword>
<accession>A0ABT7QKY5</accession>
<dbReference type="PROSITE" id="PS51257">
    <property type="entry name" value="PROKAR_LIPOPROTEIN"/>
    <property type="match status" value="1"/>
</dbReference>
<protein>
    <submittedName>
        <fullName evidence="2">Uncharacterized protein</fullName>
    </submittedName>
</protein>
<keyword evidence="3" id="KW-1185">Reference proteome</keyword>
<gene>
    <name evidence="2" type="ORF">NQX30_03120</name>
</gene>
<reference evidence="2" key="1">
    <citation type="submission" date="2022-08" db="EMBL/GenBank/DDBJ databases">
        <authorList>
            <person name="Dzunkova M."/>
            <person name="La Clair J."/>
            <person name="Tyml T."/>
            <person name="Doud D."/>
            <person name="Schulz F."/>
            <person name="Piquer S."/>
            <person name="Porcel Sanchis D."/>
            <person name="Osborn A."/>
            <person name="Robinson D."/>
            <person name="Louie K.B."/>
            <person name="Bowen B.P."/>
            <person name="Bowers R."/>
            <person name="Lee J."/>
            <person name="Arnau Llombart V."/>
            <person name="Diaz Villanueva W."/>
            <person name="Gosliner T."/>
            <person name="Northen T."/>
            <person name="Cheng J.-F."/>
            <person name="Burkart M.D."/>
            <person name="Woyke T."/>
        </authorList>
    </citation>
    <scope>NUCLEOTIDE SEQUENCE</scope>
    <source>
        <strain evidence="2">Df01</strain>
    </source>
</reference>
<comment type="caution">
    <text evidence="2">The sequence shown here is derived from an EMBL/GenBank/DDBJ whole genome shotgun (WGS) entry which is preliminary data.</text>
</comment>
<organism evidence="2 3">
    <name type="scientific">Candidatus Doriopsillibacter californiensis</name>
    <dbReference type="NCBI Taxonomy" id="2970740"/>
    <lineage>
        <taxon>Bacteria</taxon>
        <taxon>Pseudomonadati</taxon>
        <taxon>Pseudomonadota</taxon>
        <taxon>Gammaproteobacteria</taxon>
        <taxon>Candidatus Tethybacterales</taxon>
        <taxon>Candidatus Persebacteraceae</taxon>
        <taxon>Candidatus Doriopsillibacter</taxon>
    </lineage>
</organism>
<keyword evidence="1" id="KW-0472">Membrane</keyword>
<dbReference type="Proteomes" id="UP001168167">
    <property type="component" value="Unassembled WGS sequence"/>
</dbReference>
<evidence type="ECO:0000256" key="1">
    <source>
        <dbReference type="SAM" id="Phobius"/>
    </source>
</evidence>
<name>A0ABT7QKY5_9GAMM</name>
<feature type="transmembrane region" description="Helical" evidence="1">
    <location>
        <begin position="6"/>
        <end position="27"/>
    </location>
</feature>